<evidence type="ECO:0000313" key="4">
    <source>
        <dbReference type="Proteomes" id="UP000663869"/>
    </source>
</evidence>
<evidence type="ECO:0000313" key="3">
    <source>
        <dbReference type="EMBL" id="CAF4206397.1"/>
    </source>
</evidence>
<sequence>MAVYSGLASVRDDFRCSLCQQKNTFHCEHDTPYRDQLLGSYDSSKPHSVSSISRRELQRTRPSKTTSASANTRHATPGQSSTSKSKSKSKSKSHSISSSNSDPNASMRNQQSRKPSIPNTNTNTNANTNTNTNTNTNMNHSIKRSEQKKKGGCTIL</sequence>
<evidence type="ECO:0000313" key="2">
    <source>
        <dbReference type="EMBL" id="CAF3409341.1"/>
    </source>
</evidence>
<evidence type="ECO:0000256" key="1">
    <source>
        <dbReference type="SAM" id="MobiDB-lite"/>
    </source>
</evidence>
<feature type="compositionally biased region" description="Polar residues" evidence="1">
    <location>
        <begin position="63"/>
        <end position="79"/>
    </location>
</feature>
<accession>A0A818AN58</accession>
<protein>
    <submittedName>
        <fullName evidence="2">Uncharacterized protein</fullName>
    </submittedName>
</protein>
<dbReference type="AlphaFoldDB" id="A0A818AN58"/>
<organism evidence="2 4">
    <name type="scientific">Rotaria socialis</name>
    <dbReference type="NCBI Taxonomy" id="392032"/>
    <lineage>
        <taxon>Eukaryota</taxon>
        <taxon>Metazoa</taxon>
        <taxon>Spiralia</taxon>
        <taxon>Gnathifera</taxon>
        <taxon>Rotifera</taxon>
        <taxon>Eurotatoria</taxon>
        <taxon>Bdelloidea</taxon>
        <taxon>Philodinida</taxon>
        <taxon>Philodinidae</taxon>
        <taxon>Rotaria</taxon>
    </lineage>
</organism>
<proteinExistence type="predicted"/>
<gene>
    <name evidence="2" type="ORF">FME351_LOCUS9831</name>
    <name evidence="3" type="ORF">TSG867_LOCUS424</name>
</gene>
<dbReference type="Proteomes" id="UP000663862">
    <property type="component" value="Unassembled WGS sequence"/>
</dbReference>
<feature type="compositionally biased region" description="Polar residues" evidence="1">
    <location>
        <begin position="102"/>
        <end position="118"/>
    </location>
</feature>
<reference evidence="2" key="1">
    <citation type="submission" date="2021-02" db="EMBL/GenBank/DDBJ databases">
        <authorList>
            <person name="Nowell W R."/>
        </authorList>
    </citation>
    <scope>NUCLEOTIDE SEQUENCE</scope>
</reference>
<comment type="caution">
    <text evidence="2">The sequence shown here is derived from an EMBL/GenBank/DDBJ whole genome shotgun (WGS) entry which is preliminary data.</text>
</comment>
<dbReference type="EMBL" id="CAJOBQ010000008">
    <property type="protein sequence ID" value="CAF4206397.1"/>
    <property type="molecule type" value="Genomic_DNA"/>
</dbReference>
<feature type="region of interest" description="Disordered" evidence="1">
    <location>
        <begin position="38"/>
        <end position="156"/>
    </location>
</feature>
<dbReference type="EMBL" id="CAJNYU010001081">
    <property type="protein sequence ID" value="CAF3409341.1"/>
    <property type="molecule type" value="Genomic_DNA"/>
</dbReference>
<dbReference type="Proteomes" id="UP000663869">
    <property type="component" value="Unassembled WGS sequence"/>
</dbReference>
<feature type="compositionally biased region" description="Low complexity" evidence="1">
    <location>
        <begin position="119"/>
        <end position="139"/>
    </location>
</feature>
<name>A0A818AN58_9BILA</name>
<feature type="compositionally biased region" description="Polar residues" evidence="1">
    <location>
        <begin position="41"/>
        <end position="52"/>
    </location>
</feature>